<evidence type="ECO:0000313" key="1">
    <source>
        <dbReference type="EMBL" id="KAE8765067.1"/>
    </source>
</evidence>
<dbReference type="Proteomes" id="UP000451860">
    <property type="component" value="Unassembled WGS sequence"/>
</dbReference>
<reference evidence="1 2" key="1">
    <citation type="submission" date="2019-10" db="EMBL/GenBank/DDBJ databases">
        <title>Georgenia wutianyii sp. nov. and Georgenia yuyongxinii sp. nov. isolated from plateau pika (Ochotona curzoniae) in the Qinghai-Tibet plateau of China.</title>
        <authorList>
            <person name="Tian Z."/>
        </authorList>
    </citation>
    <scope>NUCLEOTIDE SEQUENCE [LARGE SCALE GENOMIC DNA]</scope>
    <source>
        <strain evidence="1 2">DSM 21501</strain>
    </source>
</reference>
<dbReference type="RefSeq" id="WP_152203380.1">
    <property type="nucleotide sequence ID" value="NZ_VUKF01000027.1"/>
</dbReference>
<sequence length="323" mass="36312">MAPRADLPRIARLATAQDGVVARAQLLALGATTDWISRQVTSNRWLRLFPGVYLTHTGQPRWASRARAALLYAGRGAAISHASAAYRHSLVDVPGPVVHVSVPHGRRLQRQRGLQVHYRRRMPAVWGRMPTVGPIDTVLDMADLRQTSADDVVGLVCRAAQRNIDTEQIHKALQLRGRIRHRRLLAELLGAVSEGIESPLEYRYHRIERSHGLPRSSLQVREVLDGLWLRADCRYRRYRLRVELDGQLAHPFGRTDADVWRDNAVGILASELTLRYRWRHVAITPCRVARQVALALRSRGWTGTPRPCSPDCPLADLASDAGH</sequence>
<gene>
    <name evidence="1" type="ORF">GB883_05595</name>
</gene>
<protein>
    <recommendedName>
        <fullName evidence="3">Type IV toxin-antitoxin system AbiEi family antitoxin domain-containing protein</fullName>
    </recommendedName>
</protein>
<evidence type="ECO:0008006" key="3">
    <source>
        <dbReference type="Google" id="ProtNLM"/>
    </source>
</evidence>
<organism evidence="1 2">
    <name type="scientific">Georgenia thermotolerans</name>
    <dbReference type="NCBI Taxonomy" id="527326"/>
    <lineage>
        <taxon>Bacteria</taxon>
        <taxon>Bacillati</taxon>
        <taxon>Actinomycetota</taxon>
        <taxon>Actinomycetes</taxon>
        <taxon>Micrococcales</taxon>
        <taxon>Bogoriellaceae</taxon>
        <taxon>Georgenia</taxon>
    </lineage>
</organism>
<dbReference type="OrthoDB" id="5146042at2"/>
<dbReference type="AlphaFoldDB" id="A0A7J5URV3"/>
<evidence type="ECO:0000313" key="2">
    <source>
        <dbReference type="Proteomes" id="UP000451860"/>
    </source>
</evidence>
<name>A0A7J5URV3_9MICO</name>
<proteinExistence type="predicted"/>
<comment type="caution">
    <text evidence="1">The sequence shown here is derived from an EMBL/GenBank/DDBJ whole genome shotgun (WGS) entry which is preliminary data.</text>
</comment>
<accession>A0A7J5URV3</accession>
<keyword evidence="2" id="KW-1185">Reference proteome</keyword>
<dbReference type="EMBL" id="WHJE01000016">
    <property type="protein sequence ID" value="KAE8765067.1"/>
    <property type="molecule type" value="Genomic_DNA"/>
</dbReference>